<feature type="domain" description="F-box" evidence="1">
    <location>
        <begin position="6"/>
        <end position="38"/>
    </location>
</feature>
<gene>
    <name evidence="2" type="ORF">L201_005313</name>
</gene>
<evidence type="ECO:0000259" key="1">
    <source>
        <dbReference type="Pfam" id="PF00646"/>
    </source>
</evidence>
<evidence type="ECO:0000313" key="3">
    <source>
        <dbReference type="Proteomes" id="UP001355207"/>
    </source>
</evidence>
<dbReference type="SUPFAM" id="SSF81383">
    <property type="entry name" value="F-box domain"/>
    <property type="match status" value="1"/>
</dbReference>
<dbReference type="InterPro" id="IPR001810">
    <property type="entry name" value="F-box_dom"/>
</dbReference>
<name>A0AAX4K0R9_9TREE</name>
<accession>A0AAX4K0R9</accession>
<dbReference type="EMBL" id="CP144104">
    <property type="protein sequence ID" value="WWC90380.1"/>
    <property type="molecule type" value="Genomic_DNA"/>
</dbReference>
<dbReference type="CDD" id="cd09917">
    <property type="entry name" value="F-box_SF"/>
    <property type="match status" value="1"/>
</dbReference>
<organism evidence="2 3">
    <name type="scientific">Kwoniella dendrophila CBS 6074</name>
    <dbReference type="NCBI Taxonomy" id="1295534"/>
    <lineage>
        <taxon>Eukaryota</taxon>
        <taxon>Fungi</taxon>
        <taxon>Dikarya</taxon>
        <taxon>Basidiomycota</taxon>
        <taxon>Agaricomycotina</taxon>
        <taxon>Tremellomycetes</taxon>
        <taxon>Tremellales</taxon>
        <taxon>Cryptococcaceae</taxon>
        <taxon>Kwoniella</taxon>
    </lineage>
</organism>
<protein>
    <recommendedName>
        <fullName evidence="1">F-box domain-containing protein</fullName>
    </recommendedName>
</protein>
<dbReference type="InterPro" id="IPR036047">
    <property type="entry name" value="F-box-like_dom_sf"/>
</dbReference>
<dbReference type="Proteomes" id="UP001355207">
    <property type="component" value="Chromosome 7"/>
</dbReference>
<evidence type="ECO:0000313" key="2">
    <source>
        <dbReference type="EMBL" id="WWC90380.1"/>
    </source>
</evidence>
<dbReference type="Pfam" id="PF00646">
    <property type="entry name" value="F-box"/>
    <property type="match status" value="1"/>
</dbReference>
<sequence length="366" mass="41506">MIEVHDHILELVFCNLGLPELLACSGTCKRFNTIITSSAQIQLFLYKQLVGHTFVSTPSQVKNNQLPGSGQKKRSYKEQLSRLLQTEHHLSNFHACLNEFKLPEYEAICAIGEECIITSDERMGNVPTEDQPDCTLITVWKIEGGKDLKFKPLKVDFQPHSIHEYAAVDIENNIIICLESENGPKGARYVVRSMKIFGDNGKDFAEPHESDEMLRKVSYPAWAGVPHIELGTNGLLVIDTHFSKKWTRWTEGKDLKWGTIEKLAYCPVGNRSRLYGSDILAAVGECQIDIMQNEKFSDGMTGPIKRDYLLIYHLDDQTRHIPSKPRVILRMPYSIDEWPGKVRSYINQKEPGEAVWPTSLTDSNNG</sequence>
<keyword evidence="3" id="KW-1185">Reference proteome</keyword>
<proteinExistence type="predicted"/>
<dbReference type="AlphaFoldDB" id="A0AAX4K0R9"/>
<dbReference type="GeneID" id="91095983"/>
<dbReference type="RefSeq" id="XP_066077143.1">
    <property type="nucleotide sequence ID" value="XM_066221046.1"/>
</dbReference>
<reference evidence="2 3" key="1">
    <citation type="submission" date="2024-01" db="EMBL/GenBank/DDBJ databases">
        <title>Comparative genomics of Cryptococcus and Kwoniella reveals pathogenesis evolution and contrasting modes of karyotype evolution via chromosome fusion or intercentromeric recombination.</title>
        <authorList>
            <person name="Coelho M.A."/>
            <person name="David-Palma M."/>
            <person name="Shea T."/>
            <person name="Bowers K."/>
            <person name="McGinley-Smith S."/>
            <person name="Mohammad A.W."/>
            <person name="Gnirke A."/>
            <person name="Yurkov A.M."/>
            <person name="Nowrousian M."/>
            <person name="Sun S."/>
            <person name="Cuomo C.A."/>
            <person name="Heitman J."/>
        </authorList>
    </citation>
    <scope>NUCLEOTIDE SEQUENCE [LARGE SCALE GENOMIC DNA]</scope>
    <source>
        <strain evidence="2 3">CBS 6074</strain>
    </source>
</reference>